<protein>
    <submittedName>
        <fullName evidence="1">Uncharacterized protein</fullName>
    </submittedName>
</protein>
<proteinExistence type="predicted"/>
<reference evidence="1" key="1">
    <citation type="journal article" date="2020" name="Nature">
        <title>Giant virus diversity and host interactions through global metagenomics.</title>
        <authorList>
            <person name="Schulz F."/>
            <person name="Roux S."/>
            <person name="Paez-Espino D."/>
            <person name="Jungbluth S."/>
            <person name="Walsh D.A."/>
            <person name="Denef V.J."/>
            <person name="McMahon K.D."/>
            <person name="Konstantinidis K.T."/>
            <person name="Eloe-Fadrosh E.A."/>
            <person name="Kyrpides N.C."/>
            <person name="Woyke T."/>
        </authorList>
    </citation>
    <scope>NUCLEOTIDE SEQUENCE</scope>
    <source>
        <strain evidence="1">GVMAG-M-3300027804-47</strain>
    </source>
</reference>
<sequence>MSNKGRGSRCSINGKNYEVKVFNIVKKCKLNDKPFNTQCEDELGGSTSKNDISCNMNSIGDISIEIKKSRTPDWMQCSIHYDTIHKKWIGSKYNKIPDASKKIFEDLISNMTLFNGNIPPFMVNNITHEEWLKIKCETKDYNDFYIDCPNDTIQKLYYHKGCSYIQISDKGLYHLGDDKCEFNVPEFICDQEIRGRTKIHQRKNKNGFCKLSVTIACKPKNINKLINSEFNLDNQARLPNNLVYDDNL</sequence>
<dbReference type="EMBL" id="MN740484">
    <property type="protein sequence ID" value="QHU29308.1"/>
    <property type="molecule type" value="Genomic_DNA"/>
</dbReference>
<name>A0A6C0LHH4_9ZZZZ</name>
<dbReference type="AlphaFoldDB" id="A0A6C0LHH4"/>
<organism evidence="1">
    <name type="scientific">viral metagenome</name>
    <dbReference type="NCBI Taxonomy" id="1070528"/>
    <lineage>
        <taxon>unclassified sequences</taxon>
        <taxon>metagenomes</taxon>
        <taxon>organismal metagenomes</taxon>
    </lineage>
</organism>
<accession>A0A6C0LHH4</accession>
<evidence type="ECO:0000313" key="1">
    <source>
        <dbReference type="EMBL" id="QHU29308.1"/>
    </source>
</evidence>